<dbReference type="InterPro" id="IPR001242">
    <property type="entry name" value="Condensation_dom"/>
</dbReference>
<dbReference type="InterPro" id="IPR025110">
    <property type="entry name" value="AMP-bd_C"/>
</dbReference>
<keyword evidence="5" id="KW-0596">Phosphopantetheine</keyword>
<evidence type="ECO:0000256" key="6">
    <source>
        <dbReference type="ARBA" id="ARBA00022553"/>
    </source>
</evidence>
<dbReference type="InterPro" id="IPR020806">
    <property type="entry name" value="PKS_PP-bd"/>
</dbReference>
<comment type="caution">
    <text evidence="14">The sequence shown here is derived from an EMBL/GenBank/DDBJ whole genome shotgun (WGS) entry which is preliminary data.</text>
</comment>
<evidence type="ECO:0000256" key="8">
    <source>
        <dbReference type="ARBA" id="ARBA00022679"/>
    </source>
</evidence>
<dbReference type="InterPro" id="IPR018201">
    <property type="entry name" value="Ketoacyl_synth_AS"/>
</dbReference>
<dbReference type="Pfam" id="PF08242">
    <property type="entry name" value="Methyltransf_12"/>
    <property type="match status" value="1"/>
</dbReference>
<dbReference type="EMBL" id="JAUFQC010000027">
    <property type="protein sequence ID" value="MDN3612370.1"/>
    <property type="molecule type" value="Genomic_DNA"/>
</dbReference>
<evidence type="ECO:0000256" key="3">
    <source>
        <dbReference type="ARBA" id="ARBA00005194"/>
    </source>
</evidence>
<comment type="pathway">
    <text evidence="3">Lipid metabolism; fatty acid biosynthesis.</text>
</comment>
<dbReference type="PROSITE" id="PS00606">
    <property type="entry name" value="KS3_1"/>
    <property type="match status" value="1"/>
</dbReference>
<dbReference type="InterPro" id="IPR001227">
    <property type="entry name" value="Ac_transferase_dom_sf"/>
</dbReference>
<dbReference type="Gene3D" id="3.30.559.10">
    <property type="entry name" value="Chloramphenicol acetyltransferase-like domain"/>
    <property type="match status" value="2"/>
</dbReference>
<dbReference type="Gene3D" id="3.40.47.10">
    <property type="match status" value="1"/>
</dbReference>
<keyword evidence="15" id="KW-1185">Reference proteome</keyword>
<dbReference type="SUPFAM" id="SSF53474">
    <property type="entry name" value="alpha/beta-Hydrolases"/>
    <property type="match status" value="1"/>
</dbReference>
<evidence type="ECO:0000256" key="4">
    <source>
        <dbReference type="ARBA" id="ARBA00006484"/>
    </source>
</evidence>
<dbReference type="SUPFAM" id="SSF52151">
    <property type="entry name" value="FabD/lysophospholipase-like"/>
    <property type="match status" value="1"/>
</dbReference>
<dbReference type="InterPro" id="IPR014031">
    <property type="entry name" value="Ketoacyl_synth_C"/>
</dbReference>
<evidence type="ECO:0000256" key="7">
    <source>
        <dbReference type="ARBA" id="ARBA00022598"/>
    </source>
</evidence>
<dbReference type="Pfam" id="PF02801">
    <property type="entry name" value="Ketoacyl-synt_C"/>
    <property type="match status" value="1"/>
</dbReference>
<organism evidence="14 15">
    <name type="scientific">Vibrio ostreicida</name>
    <dbReference type="NCBI Taxonomy" id="526588"/>
    <lineage>
        <taxon>Bacteria</taxon>
        <taxon>Pseudomonadati</taxon>
        <taxon>Pseudomonadota</taxon>
        <taxon>Gammaproteobacteria</taxon>
        <taxon>Vibrionales</taxon>
        <taxon>Vibrionaceae</taxon>
        <taxon>Vibrio</taxon>
    </lineage>
</organism>
<dbReference type="Gene3D" id="3.40.366.10">
    <property type="entry name" value="Malonyl-Coenzyme A Acyl Carrier Protein, domain 2"/>
    <property type="match status" value="1"/>
</dbReference>
<dbReference type="InterPro" id="IPR000873">
    <property type="entry name" value="AMP-dep_synth/lig_dom"/>
</dbReference>
<evidence type="ECO:0000256" key="10">
    <source>
        <dbReference type="ARBA" id="ARBA00023268"/>
    </source>
</evidence>
<evidence type="ECO:0000256" key="5">
    <source>
        <dbReference type="ARBA" id="ARBA00022450"/>
    </source>
</evidence>
<dbReference type="Proteomes" id="UP001238540">
    <property type="component" value="Unassembled WGS sequence"/>
</dbReference>
<keyword evidence="7" id="KW-0436">Ligase</keyword>
<dbReference type="NCBIfam" id="TIGR01733">
    <property type="entry name" value="AA-adenyl-dom"/>
    <property type="match status" value="1"/>
</dbReference>
<dbReference type="SUPFAM" id="SSF47336">
    <property type="entry name" value="ACP-like"/>
    <property type="match status" value="4"/>
</dbReference>
<dbReference type="Gene3D" id="1.10.1200.10">
    <property type="entry name" value="ACP-like"/>
    <property type="match status" value="4"/>
</dbReference>
<evidence type="ECO:0000256" key="1">
    <source>
        <dbReference type="ARBA" id="ARBA00001957"/>
    </source>
</evidence>
<dbReference type="InterPro" id="IPR020841">
    <property type="entry name" value="PKS_Beta-ketoAc_synthase_dom"/>
</dbReference>
<dbReference type="Pfam" id="PF00109">
    <property type="entry name" value="ketoacyl-synt"/>
    <property type="match status" value="1"/>
</dbReference>
<dbReference type="InterPro" id="IPR013968">
    <property type="entry name" value="PKS_KR"/>
</dbReference>
<dbReference type="CDD" id="cd00833">
    <property type="entry name" value="PKS"/>
    <property type="match status" value="1"/>
</dbReference>
<dbReference type="SMART" id="SM00827">
    <property type="entry name" value="PKS_AT"/>
    <property type="match status" value="1"/>
</dbReference>
<comment type="similarity">
    <text evidence="4">Belongs to the short-chain dehydrogenases/reductases (SDR) family.</text>
</comment>
<dbReference type="Pfam" id="PF08659">
    <property type="entry name" value="KR"/>
    <property type="match status" value="1"/>
</dbReference>
<dbReference type="PROSITE" id="PS50075">
    <property type="entry name" value="CARRIER"/>
    <property type="match status" value="3"/>
</dbReference>
<evidence type="ECO:0000313" key="14">
    <source>
        <dbReference type="EMBL" id="MDN3612370.1"/>
    </source>
</evidence>
<dbReference type="InterPro" id="IPR036291">
    <property type="entry name" value="NAD(P)-bd_dom_sf"/>
</dbReference>
<dbReference type="SMART" id="SM00824">
    <property type="entry name" value="PKS_TE"/>
    <property type="match status" value="1"/>
</dbReference>
<keyword evidence="8" id="KW-0808">Transferase</keyword>
<dbReference type="PROSITE" id="PS52004">
    <property type="entry name" value="KS3_2"/>
    <property type="match status" value="1"/>
</dbReference>
<dbReference type="PROSITE" id="PS00012">
    <property type="entry name" value="PHOSPHOPANTETHEINE"/>
    <property type="match status" value="4"/>
</dbReference>
<dbReference type="InterPro" id="IPR029063">
    <property type="entry name" value="SAM-dependent_MTases_sf"/>
</dbReference>
<sequence>MENLDNQYGSSDPIAVIGLACQFPKAPNIDAFWHNLTHGLTGQSYYSQQELEASGIASDMYQREHFVASGANIENPEYFDAALFGYSPTEARSIDPQQRLFLHNVWHAIEHSGYAPTAIQCKTGVFGSIRTSTYSSFEAFDVTQVGQVKGLQALLGNDKDYLATRVAHKLNLTGPAFTVQTACSSSLVAVHLACESLRSGECDMAIAGGVAVSFPQKSGYEYQPGMIFSPDGLCRPFDANANGTFGGHGVGSVVLKRLDDALRDGDTIQAVLRGSAINNDGQDKVGFTAPSVSGQAQVLKDALNLADLKADDVGMIEAHGTGTKLGDPIEVAAIKQAYQRSDHASPCILGSVKSSLGHLDTAAGIASLIKTVLSVSRGKIPASLNLQQPNPALKLEGSGFDLAFQTTEWSQETRTAAVSSFGIGGTNCHMLVQSAPKKPSCDYQTEPANNAPPLLISANSMSSLRALAHDYAEQLNNPTDINDIAYSAINARATDLPYRLAVRCDMSASTELACFAQSQPTSQKIHLGHSPQPAKVTWCFTGQGSQFSGMGQQLYLDSPAFQQSIDDSQLYCRDRFKHTITEVMFGEKTDLLRRTDYAQLAIVAFEIALAKHWLAKGITPDAVMGHSVGELSACVIGGYLSHQMAIELVAERGRLMHRCAQHQSGSMLAVFVSQEATERISSLSPLDLAACNGHQHQVFSGLTEGVEAAIVELNAKSIPYRQLDVPCAAHSHLLDDMLATFSNFTAGVNTLMGKLPLISSVTGRKITDASELDSQYWTRHVREPVNFRQATETAIDQGYNVFVEMGPQAHLTAIGKRECEPKQALWFSAYHAQAKTQQSDRDVLCAMYAAGINAPWPSALALNGRKCPLPLYPFDQQAYWYESDTSTTVHCQQTAPITDLPATPLSCYTVLRCCAIEDVIRSCLSDAPVTVKNIIRGGRLLPRYRGIVSALLETLVEQGYYRQQDQSLVRTTQALPSTQQAEQWLRSSLASAPEHQQIGLSDIAALIHAATSLKAALSRHARMPLNRQDHVEAADWLLNALPPTVASATEALSPAPQHIGNLIYLDWSAHRDQPDLETVFLQQRPTFVHDTDKQWQIRVSDTFSPQQLNQVAVHQINAMWGNTNYTLQAKTEKGHWQWLGDIHTQSFSANPHLDLLPSPHNRYLWQWQPIDRSDKTLTMTPDDIEQARQHPGQFHTLSSGQSLLVLPDGPLADISEPLAHTLSQDFEVLYVITSQAIKVNASDPLIPEKFALMSLLRVARKEYPNKTINLLDINADDSALIAEAMRAAPFNHSHELAFKNGCYFLPKLVPAPSSGASIPTQWFTTAGWHLVTGGMGGIGRWVIRWLAQSGARHIAVLGRTLHANWPDFCEEMAQQGCRIETLIGDLSQQGELEKILNQWHRDLPVVGAIHAAGTTFHGMLNTWNTAATQELFTTKASAFSHLYQWLDANNAQYLVGFSSAASLGAPGQGAYALANAYIEGFALAHSGRRCHIMSIGWGAWDNVGMTRSQSLRDKLSQSGMHTITAQEGLWHLSQSLLHGEPLSLAGNLDTQHANFSGYFGPASPSTSNAIPANQPVLHPPKNTEHTQTINALDATVWITERVRYQLGLSHATAIGQSEDLLQLGMDSLQFLELSAAIKKQFGVSLSAGEAYQDLSVSGLATFITSRKQSDINKAPDVTFEVDIANRHHPFPLTPIQHAYWIGRESWVKYGGIACNVVFEWDKLNSEFDPHRFESAWNALITRHDMLRMTVMPDGKQVVQAQVPHFTIPIKDLSLLDHTVREQTLDEIRHTMRHDVRPAGQWPLFDVRISQLCDNTLRLHMNLDLLQFDVQSFKIMMDDLSLAYQGQPLTELPFTFRDYVMHEQKLRQQEEWKSSWAYWQTTIPTLPKAPQLPIDRSHQNTPPKFRTLKGTLPASQWCALKSQWQQWGVTPSAGLLTLFAHTLAKWATFPEFTLNMTFFNRQPFHKDVDQLIGDFTSVLLMDFDLSQPLSLKQHMANTQDKLWQRLGHSQINGVEVIREMAKHLKNTDRLSDEEASLPLVPVVFTSMLGMSMDGMDIEQAMTRLLGDPVYVLSQTPQVWLDHQIMEVDAGLAFNWYCMEGVLPAATLNAMFTDYLALLAQVAACPQPSLPNVSASSVTHWRGVTMPEISDTVVTEVTSAWANLEHQALAGIWQTLNDHQLFVTDHQDYSLDNIVNQLNVTAKHHKLVSLWLDQLQREGVIFHHTHGFRFTGNFPAAPSVVLPMKPWCQRLSQYVKDSVQAHPTLLNGQRSALEILFKNQDVTDSLYRTNPSLQILNHSAGQIIQTLGQGIKVLEVGAGTASTSRAVLAAAGEAIHHYRFTDVSHVFLQEAKHTLALYPQVSYAQFDINQPPDNDLIVDDGYQVILAVNVLHDATNLPQTLERLHGLLAQDGYLIFIEATDQYSPMQLATVGFIEGLNAFDDFRQSQNSAMLTLPSWLTLLSDHGFQPEFTYPTSDVSVLRQHLVVAKAQGTKTTLTAPERPLTQSGAEPHTISTQSSLASGLLEDIGQIWSDMLGRHIDDTDDFFQTGGDSLMATKMIVTLNQRGLDQASLQLIFEQPVLKDFVAMLTGAESQADIADNHDPKSHQDNDLIRQVWGQYLNDSIRQDSDFFQSGGDSLMATKMIVDLQQMGFNQASLQKIFEHPMFADFCLAIQAPFVVSSEGDAHPRSEPSSEISLDKHYPLTPLQNAYWLGESRLFSLGNGIAHFYAELEIKHLDRQRLTDTWNTLVKHHDQLRGFIRDGDYVIHDQVPEYQPHYVDLSPMAEQQKGHAVAQAREQIAAQGIPTDQWPLFAISILQLNADTCLVHLVTDLVVADGKSLNTLFQQWQSLYDIPDFVLEKPIMTTDAYLRERTSLEDSQAYSTARQYWRDRLANLPEAPALPLAETRSDDLSQGVLTQRIDAPTWSSIQRTSLSHNVLPSMTLLSAFCVVLNQWSATDHFSINVLHSNRQMMQPASESVIGNLSTTSMLECNAGEAHDFLTLVHQIQQRMSNDLANASFDGQHVLREKNRLNQNLSTGMPVVFNDTTSVGQHKALTLGKLTEFGAQTPHVYLDCMLVPSSCGGIDIKWTIQPSHLRAGVFDAMFNAYTKFVTALPSCQWEKSPVPALTDSQQAIRHKANATEASLALLIDQNHSAAVSTLCDMIRHGAEQWPDHIAITQGSITLSYQEMWLASCALASQIKDVGDDSPLVAIVMDKGWEQVIAAIGILLAGKAYMPVDASYPNKRIEALLQQGEVQTVVTQQPNLSFAQRYLVLVPDHEARPEPDFTPAIVAPDDLAYVIFTSGSTGTPKGVMMDHQAVVNTLLDINQRIGLNSADRVLAISALNFDLSVFDIFSTLSQGAQLIIPPTSPAKDPQGLVNLAQGCGATIWNSVPAFVQLLADCLEQSESDLPQLRQIMMSGDWIPVALPDRLKQVTPNADLLSLGGATEAAIWSICHPITQSYSDCASVPYGKPLANQTFYVLDHNFHPTPDWVTGELYIGGQGLAKGYWQDDDKTAAAFINHPIDGTRLYKTGDLGRCLPDGNIEFLGRGDHQVKINGYRIELGEIESTLRLSDSESLGVQIQDAIVQPIRQANTDIGLVAYVVYAKNSPVNNQGLLKHIRTLLPQYMCPEQIIALDSLPLTANGKVNRQALPAPIAKTPDTPRPPATTCEQTLAKLWAECLNHTNIMVNQSFFELGGHSLLAVRLINQINTHFNLSLTAAHLQTHNTIERLCLLVEAKQEQGELAPVLLTPHAKSEQTRLFIIHPIGGHLLSYQPLAAELDNVTLYGLAYPEKNTFGDTPDIKALAAHYLTMIQTIQPQGPYQLAGWSFGGVVAYELASQLTNLGQDVAHCVLIDSYKPSTRDSAQLNDVSIRQHFYADWVGRFPDLANASSPDFSTDLRFCTSLAERCNQAMPEHVFDDSSLAHLLAVYRTNLRAMLGYQPPVMPSLPVTLFAAEQNNHLDFMSYQDRTIASLECHGWSTCCAPDVKTMSGDHYTLLQAHNVKQLASELSQLLRVPLPCLKSSQPHSMDVSNHE</sequence>
<dbReference type="Pfam" id="PF00975">
    <property type="entry name" value="Thioesterase"/>
    <property type="match status" value="1"/>
</dbReference>
<dbReference type="PANTHER" id="PTHR43775">
    <property type="entry name" value="FATTY ACID SYNTHASE"/>
    <property type="match status" value="1"/>
</dbReference>
<dbReference type="SMART" id="SM00822">
    <property type="entry name" value="PKS_KR"/>
    <property type="match status" value="1"/>
</dbReference>
<feature type="domain" description="Carrier" evidence="12">
    <location>
        <begin position="3663"/>
        <end position="3738"/>
    </location>
</feature>
<dbReference type="Gene3D" id="3.40.50.1820">
    <property type="entry name" value="alpha/beta hydrolase"/>
    <property type="match status" value="1"/>
</dbReference>
<dbReference type="SUPFAM" id="SSF53901">
    <property type="entry name" value="Thiolase-like"/>
    <property type="match status" value="1"/>
</dbReference>
<dbReference type="Pfam" id="PF00550">
    <property type="entry name" value="PP-binding"/>
    <property type="match status" value="4"/>
</dbReference>
<keyword evidence="10" id="KW-0511">Multifunctional enzyme</keyword>
<dbReference type="SMART" id="SM00823">
    <property type="entry name" value="PKS_PP"/>
    <property type="match status" value="3"/>
</dbReference>
<evidence type="ECO:0000259" key="12">
    <source>
        <dbReference type="PROSITE" id="PS50075"/>
    </source>
</evidence>
<comment type="pathway">
    <text evidence="2">Siderophore biosynthesis.</text>
</comment>
<dbReference type="CDD" id="cd19535">
    <property type="entry name" value="Cyc_NRPS"/>
    <property type="match status" value="1"/>
</dbReference>
<dbReference type="InterPro" id="IPR016035">
    <property type="entry name" value="Acyl_Trfase/lysoPLipase"/>
</dbReference>
<dbReference type="SMART" id="SM01294">
    <property type="entry name" value="PKS_PP_betabranch"/>
    <property type="match status" value="1"/>
</dbReference>
<dbReference type="InterPro" id="IPR032821">
    <property type="entry name" value="PKS_assoc"/>
</dbReference>
<dbReference type="Pfam" id="PF16197">
    <property type="entry name" value="KAsynt_C_assoc"/>
    <property type="match status" value="1"/>
</dbReference>
<dbReference type="InterPro" id="IPR029058">
    <property type="entry name" value="AB_hydrolase_fold"/>
</dbReference>
<reference evidence="15" key="1">
    <citation type="journal article" date="2019" name="Int. J. Syst. Evol. Microbiol.">
        <title>The Global Catalogue of Microorganisms (GCM) 10K type strain sequencing project: providing services to taxonomists for standard genome sequencing and annotation.</title>
        <authorList>
            <consortium name="The Broad Institute Genomics Platform"/>
            <consortium name="The Broad Institute Genome Sequencing Center for Infectious Disease"/>
            <person name="Wu L."/>
            <person name="Ma J."/>
        </authorList>
    </citation>
    <scope>NUCLEOTIDE SEQUENCE [LARGE SCALE GENOMIC DNA]</scope>
    <source>
        <strain evidence="15">CECT 7398</strain>
    </source>
</reference>
<dbReference type="CDD" id="cd02440">
    <property type="entry name" value="AdoMet_MTases"/>
    <property type="match status" value="1"/>
</dbReference>
<protein>
    <submittedName>
        <fullName evidence="14">Non-ribosomal peptide synthetase</fullName>
    </submittedName>
</protein>
<feature type="domain" description="Carrier" evidence="12">
    <location>
        <begin position="1592"/>
        <end position="1667"/>
    </location>
</feature>
<dbReference type="Gene3D" id="3.40.50.720">
    <property type="entry name" value="NAD(P)-binding Rossmann-like Domain"/>
    <property type="match status" value="1"/>
</dbReference>
<dbReference type="InterPro" id="IPR010071">
    <property type="entry name" value="AA_adenyl_dom"/>
</dbReference>
<feature type="domain" description="Carrier" evidence="12">
    <location>
        <begin position="2516"/>
        <end position="2590"/>
    </location>
</feature>
<name>A0ABT8C1Y5_9VIBR</name>
<accession>A0ABT8C1Y5</accession>
<dbReference type="InterPro" id="IPR045851">
    <property type="entry name" value="AMP-bd_C_sf"/>
</dbReference>
<proteinExistence type="inferred from homology"/>
<keyword evidence="9" id="KW-0677">Repeat</keyword>
<dbReference type="Gene3D" id="3.40.50.12780">
    <property type="entry name" value="N-terminal domain of ligase-like"/>
    <property type="match status" value="1"/>
</dbReference>
<feature type="domain" description="Ketosynthase family 3 (KS3)" evidence="13">
    <location>
        <begin position="11"/>
        <end position="434"/>
    </location>
</feature>
<dbReference type="InterPro" id="IPR020802">
    <property type="entry name" value="TesA-like"/>
</dbReference>
<dbReference type="Gene3D" id="3.30.559.30">
    <property type="entry name" value="Nonribosomal peptide synthetase, condensation domain"/>
    <property type="match status" value="2"/>
</dbReference>
<dbReference type="PANTHER" id="PTHR43775:SF37">
    <property type="entry name" value="SI:DKEY-61P9.11"/>
    <property type="match status" value="1"/>
</dbReference>
<dbReference type="InterPro" id="IPR009081">
    <property type="entry name" value="PP-bd_ACP"/>
</dbReference>
<evidence type="ECO:0000256" key="2">
    <source>
        <dbReference type="ARBA" id="ARBA00004924"/>
    </source>
</evidence>
<dbReference type="InterPro" id="IPR023213">
    <property type="entry name" value="CAT-like_dom_sf"/>
</dbReference>
<dbReference type="Gene3D" id="3.40.50.150">
    <property type="entry name" value="Vaccinia Virus protein VP39"/>
    <property type="match status" value="1"/>
</dbReference>
<dbReference type="InterPro" id="IPR020845">
    <property type="entry name" value="AMP-binding_CS"/>
</dbReference>
<evidence type="ECO:0000259" key="13">
    <source>
        <dbReference type="PROSITE" id="PS52004"/>
    </source>
</evidence>
<dbReference type="SUPFAM" id="SSF52777">
    <property type="entry name" value="CoA-dependent acyltransferases"/>
    <property type="match status" value="4"/>
</dbReference>
<dbReference type="SUPFAM" id="SSF51735">
    <property type="entry name" value="NAD(P)-binding Rossmann-fold domains"/>
    <property type="match status" value="2"/>
</dbReference>
<evidence type="ECO:0000256" key="9">
    <source>
        <dbReference type="ARBA" id="ARBA00022737"/>
    </source>
</evidence>
<dbReference type="InterPro" id="IPR057737">
    <property type="entry name" value="Condensation_MtbB-like"/>
</dbReference>
<dbReference type="InterPro" id="IPR001031">
    <property type="entry name" value="Thioesterase"/>
</dbReference>
<evidence type="ECO:0000256" key="11">
    <source>
        <dbReference type="ARBA" id="ARBA00029443"/>
    </source>
</evidence>
<evidence type="ECO:0000313" key="15">
    <source>
        <dbReference type="Proteomes" id="UP001238540"/>
    </source>
</evidence>
<dbReference type="Pfam" id="PF00501">
    <property type="entry name" value="AMP-binding"/>
    <property type="match status" value="1"/>
</dbReference>
<dbReference type="InterPro" id="IPR057326">
    <property type="entry name" value="KR_dom"/>
</dbReference>
<comment type="cofactor">
    <cofactor evidence="1">
        <name>pantetheine 4'-phosphate</name>
        <dbReference type="ChEBI" id="CHEBI:47942"/>
    </cofactor>
</comment>
<dbReference type="InterPro" id="IPR013217">
    <property type="entry name" value="Methyltransf_12"/>
</dbReference>
<comment type="similarity">
    <text evidence="11">In the C-terminal section; belongs to the NRP synthetase family.</text>
</comment>
<dbReference type="Gene3D" id="3.30.300.30">
    <property type="match status" value="1"/>
</dbReference>
<dbReference type="Pfam" id="PF13193">
    <property type="entry name" value="AMP-binding_C"/>
    <property type="match status" value="1"/>
</dbReference>
<dbReference type="InterPro" id="IPR006162">
    <property type="entry name" value="Ppantetheine_attach_site"/>
</dbReference>
<keyword evidence="6" id="KW-0597">Phosphoprotein</keyword>
<dbReference type="SMART" id="SM00825">
    <property type="entry name" value="PKS_KS"/>
    <property type="match status" value="1"/>
</dbReference>
<dbReference type="RefSeq" id="WP_170883525.1">
    <property type="nucleotide sequence ID" value="NZ_JABEYA020000010.1"/>
</dbReference>
<dbReference type="CDD" id="cd05274">
    <property type="entry name" value="KR_FAS_SDR_x"/>
    <property type="match status" value="1"/>
</dbReference>
<dbReference type="InterPro" id="IPR036736">
    <property type="entry name" value="ACP-like_sf"/>
</dbReference>
<dbReference type="Gene3D" id="3.30.70.3290">
    <property type="match status" value="1"/>
</dbReference>
<dbReference type="Pfam" id="PF00698">
    <property type="entry name" value="Acyl_transf_1"/>
    <property type="match status" value="1"/>
</dbReference>
<dbReference type="InterPro" id="IPR050091">
    <property type="entry name" value="PKS_NRPS_Biosynth_Enz"/>
</dbReference>
<gene>
    <name evidence="14" type="ORF">QWZ16_22490</name>
</gene>
<dbReference type="InterPro" id="IPR016039">
    <property type="entry name" value="Thiolase-like"/>
</dbReference>
<dbReference type="SUPFAM" id="SSF53335">
    <property type="entry name" value="S-adenosyl-L-methionine-dependent methyltransferases"/>
    <property type="match status" value="1"/>
</dbReference>
<dbReference type="InterPro" id="IPR042099">
    <property type="entry name" value="ANL_N_sf"/>
</dbReference>
<dbReference type="Pfam" id="PF00668">
    <property type="entry name" value="Condensation"/>
    <property type="match status" value="2"/>
</dbReference>
<dbReference type="InterPro" id="IPR014043">
    <property type="entry name" value="Acyl_transferase_dom"/>
</dbReference>
<dbReference type="InterPro" id="IPR014030">
    <property type="entry name" value="Ketoacyl_synth_N"/>
</dbReference>
<dbReference type="PROSITE" id="PS00455">
    <property type="entry name" value="AMP_BINDING"/>
    <property type="match status" value="1"/>
</dbReference>
<dbReference type="SUPFAM" id="SSF56801">
    <property type="entry name" value="Acetyl-CoA synthetase-like"/>
    <property type="match status" value="1"/>
</dbReference>